<dbReference type="EC" id="3.6.4.6" evidence="7"/>
<gene>
    <name evidence="11" type="ORF">PCAL00307_LOCUS6792</name>
    <name evidence="12" type="ORF">PECAL_4P24720</name>
</gene>
<dbReference type="SUPFAM" id="SSF52540">
    <property type="entry name" value="P-loop containing nucleoside triphosphate hydrolases"/>
    <property type="match status" value="1"/>
</dbReference>
<keyword evidence="7" id="KW-0460">Magnesium</keyword>
<keyword evidence="2 7" id="KW-0813">Transport</keyword>
<accession>A0A7S3ZRI3</accession>
<keyword evidence="13" id="KW-1185">Reference proteome</keyword>
<reference evidence="11" key="1">
    <citation type="submission" date="2021-01" db="EMBL/GenBank/DDBJ databases">
        <authorList>
            <person name="Corre E."/>
            <person name="Pelletier E."/>
            <person name="Niang G."/>
            <person name="Scheremetjew M."/>
            <person name="Finn R."/>
            <person name="Kale V."/>
            <person name="Holt S."/>
            <person name="Cochrane G."/>
            <person name="Meng A."/>
            <person name="Brown T."/>
            <person name="Cohen L."/>
        </authorList>
    </citation>
    <scope>NUCLEOTIDE SEQUENCE</scope>
    <source>
        <strain evidence="11">CCMP1756</strain>
    </source>
</reference>
<comment type="subcellular location">
    <subcellularLocation>
        <location evidence="7">Cytoplasm</location>
    </subcellularLocation>
</comment>
<comment type="function">
    <text evidence="7">Required for vesicle-mediated transport. Catalyzes the fusion of transport vesicles within the Golgi cisternae. Is also required for transport from the endoplasmic reticulum to the Golgi stack. Seems to function as a fusion protein required for the delivery of cargo proteins to all compartments of the Golgi stack independent of vesicle origin.</text>
</comment>
<evidence type="ECO:0000313" key="13">
    <source>
        <dbReference type="Proteomes" id="UP000789595"/>
    </source>
</evidence>
<evidence type="ECO:0000259" key="10">
    <source>
        <dbReference type="SMART" id="SM00382"/>
    </source>
</evidence>
<keyword evidence="3 6" id="KW-0547">Nucleotide-binding</keyword>
<name>A0A7S3ZRI3_9STRA</name>
<dbReference type="PANTHER" id="PTHR23078:SF3">
    <property type="entry name" value="VESICLE-FUSING ATPASE"/>
    <property type="match status" value="1"/>
</dbReference>
<keyword evidence="4 6" id="KW-0067">ATP-binding</keyword>
<dbReference type="EMBL" id="CAKKNE010000004">
    <property type="protein sequence ID" value="CAH0375149.1"/>
    <property type="molecule type" value="Genomic_DNA"/>
</dbReference>
<dbReference type="SMART" id="SM00382">
    <property type="entry name" value="AAA"/>
    <property type="match status" value="1"/>
</dbReference>
<evidence type="ECO:0000256" key="7">
    <source>
        <dbReference type="RuleBase" id="RU367045"/>
    </source>
</evidence>
<proteinExistence type="inferred from homology"/>
<dbReference type="GO" id="GO:0035494">
    <property type="term" value="P:SNARE complex disassembly"/>
    <property type="evidence" value="ECO:0007669"/>
    <property type="project" value="InterPro"/>
</dbReference>
<keyword evidence="7" id="KW-0479">Metal-binding</keyword>
<dbReference type="GO" id="GO:0043001">
    <property type="term" value="P:Golgi to plasma membrane protein transport"/>
    <property type="evidence" value="ECO:0007669"/>
    <property type="project" value="TreeGrafter"/>
</dbReference>
<dbReference type="PANTHER" id="PTHR23078">
    <property type="entry name" value="VESICULAR-FUSION PROTEIN NSF"/>
    <property type="match status" value="1"/>
</dbReference>
<feature type="chain" id="PRO_5035681053" description="Vesicle-fusing ATPase" evidence="9">
    <location>
        <begin position="21"/>
        <end position="621"/>
    </location>
</feature>
<evidence type="ECO:0000256" key="1">
    <source>
        <dbReference type="ARBA" id="ARBA00006914"/>
    </source>
</evidence>
<dbReference type="PROSITE" id="PS00674">
    <property type="entry name" value="AAA"/>
    <property type="match status" value="1"/>
</dbReference>
<dbReference type="GO" id="GO:0006891">
    <property type="term" value="P:intra-Golgi vesicle-mediated transport"/>
    <property type="evidence" value="ECO:0007669"/>
    <property type="project" value="TreeGrafter"/>
</dbReference>
<dbReference type="GO" id="GO:0005524">
    <property type="term" value="F:ATP binding"/>
    <property type="evidence" value="ECO:0007669"/>
    <property type="project" value="UniProtKB-UniRule"/>
</dbReference>
<dbReference type="OrthoDB" id="2187at2759"/>
<comment type="catalytic activity">
    <reaction evidence="7">
        <text>ATP + H2O = ADP + phosphate + H(+)</text>
        <dbReference type="Rhea" id="RHEA:13065"/>
        <dbReference type="ChEBI" id="CHEBI:15377"/>
        <dbReference type="ChEBI" id="CHEBI:15378"/>
        <dbReference type="ChEBI" id="CHEBI:30616"/>
        <dbReference type="ChEBI" id="CHEBI:43474"/>
        <dbReference type="ChEBI" id="CHEBI:456216"/>
        <dbReference type="EC" id="3.6.4.6"/>
    </reaction>
</comment>
<evidence type="ECO:0000256" key="2">
    <source>
        <dbReference type="ARBA" id="ARBA00022448"/>
    </source>
</evidence>
<dbReference type="InterPro" id="IPR003959">
    <property type="entry name" value="ATPase_AAA_core"/>
</dbReference>
<feature type="domain" description="AAA+ ATPase" evidence="10">
    <location>
        <begin position="291"/>
        <end position="461"/>
    </location>
</feature>
<evidence type="ECO:0000256" key="5">
    <source>
        <dbReference type="ARBA" id="ARBA00022927"/>
    </source>
</evidence>
<evidence type="ECO:0000256" key="3">
    <source>
        <dbReference type="ARBA" id="ARBA00022741"/>
    </source>
</evidence>
<dbReference type="AlphaFoldDB" id="A0A7S3ZRI3"/>
<dbReference type="Gene3D" id="1.10.8.60">
    <property type="match status" value="1"/>
</dbReference>
<dbReference type="Proteomes" id="UP000789595">
    <property type="component" value="Unassembled WGS sequence"/>
</dbReference>
<organism evidence="11">
    <name type="scientific">Pelagomonas calceolata</name>
    <dbReference type="NCBI Taxonomy" id="35677"/>
    <lineage>
        <taxon>Eukaryota</taxon>
        <taxon>Sar</taxon>
        <taxon>Stramenopiles</taxon>
        <taxon>Ochrophyta</taxon>
        <taxon>Pelagophyceae</taxon>
        <taxon>Pelagomonadales</taxon>
        <taxon>Pelagomonadaceae</taxon>
        <taxon>Pelagomonas</taxon>
    </lineage>
</organism>
<dbReference type="Gene3D" id="3.40.50.300">
    <property type="entry name" value="P-loop containing nucleotide triphosphate hydrolases"/>
    <property type="match status" value="1"/>
</dbReference>
<keyword evidence="9" id="KW-0732">Signal</keyword>
<dbReference type="FunFam" id="3.40.50.300:FF:000154">
    <property type="entry name" value="Vesicle-fusing ATPase 1"/>
    <property type="match status" value="1"/>
</dbReference>
<reference evidence="12" key="2">
    <citation type="submission" date="2021-11" db="EMBL/GenBank/DDBJ databases">
        <authorList>
            <consortium name="Genoscope - CEA"/>
            <person name="William W."/>
        </authorList>
    </citation>
    <scope>NUCLEOTIDE SEQUENCE</scope>
</reference>
<evidence type="ECO:0000256" key="8">
    <source>
        <dbReference type="SAM" id="MobiDB-lite"/>
    </source>
</evidence>
<dbReference type="Pfam" id="PF00004">
    <property type="entry name" value="AAA"/>
    <property type="match status" value="1"/>
</dbReference>
<sequence>MRRGTMRYSLAVLLLGGAAALTAPTLAPPSVLDGLAQLAQRAVAAPEYRDPRDGTWGDNPVGGAAERDGSWLDQDTRAAIKAALDGLAARDRHGLAKKLTDRGSASLEVASGERYCVRVLALEAGGAAVRETHPSGTVVMSRCVAGRCSAVPLRRIRYDQPWEPRVTSARTRRRNDGCWTSLGGPPREVSCSGARPALVLSVALKPPVEQSIALDGGDDAARRGVLADDDAAAFVVATDDDDDDDAPPPSPLARSVADRVGGLDAVVAELSRRLLASRLAGEAGRRLGVKHARGALLHGPPGCGKTLLARELGRALGVEDDRITIVNGPELLDKFVGVAEARVRGLFERSQQEWARYRLKLDGGAFSRDTRQVDSTLTPPPPLNVVIFDEIDAVCRERGTLTGDTTGVRDGVTAQLLACLDGVEDAGNVVVVATTNRPELLDRALLRPGRLEIQIFVPPPDASGRRAVWDVHASRLVAAGALDDGAQRFVDDPSFFADDGATDGFSGAEIEGLVRALASYALERASAGADAVVTASDVRSALADVVSDRAASKKAASIRDAAWTELAELESKWQGGPPTDRAEVLAFLEARAYDVRDISLPLRRGDVDDLVGHLYRYLRRE</sequence>
<keyword evidence="7" id="KW-0378">Hydrolase</keyword>
<dbReference type="GO" id="GO:0005795">
    <property type="term" value="C:Golgi stack"/>
    <property type="evidence" value="ECO:0007669"/>
    <property type="project" value="TreeGrafter"/>
</dbReference>
<dbReference type="GO" id="GO:0046872">
    <property type="term" value="F:metal ion binding"/>
    <property type="evidence" value="ECO:0007669"/>
    <property type="project" value="UniProtKB-UniRule"/>
</dbReference>
<keyword evidence="7" id="KW-0963">Cytoplasm</keyword>
<comment type="similarity">
    <text evidence="1 6">Belongs to the AAA ATPase family.</text>
</comment>
<protein>
    <recommendedName>
        <fullName evidence="7">Vesicle-fusing ATPase</fullName>
        <ecNumber evidence="7">3.6.4.6</ecNumber>
    </recommendedName>
</protein>
<feature type="region of interest" description="Disordered" evidence="8">
    <location>
        <begin position="48"/>
        <end position="67"/>
    </location>
</feature>
<evidence type="ECO:0000256" key="4">
    <source>
        <dbReference type="ARBA" id="ARBA00022840"/>
    </source>
</evidence>
<evidence type="ECO:0000256" key="6">
    <source>
        <dbReference type="RuleBase" id="RU003651"/>
    </source>
</evidence>
<evidence type="ECO:0000256" key="9">
    <source>
        <dbReference type="SAM" id="SignalP"/>
    </source>
</evidence>
<evidence type="ECO:0000313" key="12">
    <source>
        <dbReference type="EMBL" id="CAH0375149.1"/>
    </source>
</evidence>
<dbReference type="InterPro" id="IPR003593">
    <property type="entry name" value="AAA+_ATPase"/>
</dbReference>
<dbReference type="EMBL" id="HBIW01008037">
    <property type="protein sequence ID" value="CAE0691356.1"/>
    <property type="molecule type" value="Transcribed_RNA"/>
</dbReference>
<dbReference type="InterPro" id="IPR003960">
    <property type="entry name" value="ATPase_AAA_CS"/>
</dbReference>
<comment type="cofactor">
    <cofactor evidence="7">
        <name>Mg(2+)</name>
        <dbReference type="ChEBI" id="CHEBI:18420"/>
    </cofactor>
    <text evidence="7">Binds 1 Mg(2+) ion per subunit.</text>
</comment>
<dbReference type="GO" id="GO:0016887">
    <property type="term" value="F:ATP hydrolysis activity"/>
    <property type="evidence" value="ECO:0007669"/>
    <property type="project" value="InterPro"/>
</dbReference>
<keyword evidence="7" id="KW-0931">ER-Golgi transport</keyword>
<keyword evidence="5 7" id="KW-0653">Protein transport</keyword>
<feature type="signal peptide" evidence="9">
    <location>
        <begin position="1"/>
        <end position="20"/>
    </location>
</feature>
<dbReference type="InterPro" id="IPR027417">
    <property type="entry name" value="P-loop_NTPase"/>
</dbReference>
<dbReference type="InterPro" id="IPR039812">
    <property type="entry name" value="Vesicle-fus_ATPase"/>
</dbReference>
<evidence type="ECO:0000313" key="11">
    <source>
        <dbReference type="EMBL" id="CAE0691356.1"/>
    </source>
</evidence>